<evidence type="ECO:0000256" key="1">
    <source>
        <dbReference type="SAM" id="SignalP"/>
    </source>
</evidence>
<dbReference type="AlphaFoldDB" id="A0A450ZZ32"/>
<sequence length="189" mass="21840">MNTRKYFLHCILVLTLIIPPIDTVFAEDKPEVKVTVYLTEETKACGKGRGYDDKPCKKLEFGNLDHLGEPIFSQIPPPLIDLKSLYERIADYHERCSIDYPCIEADQRLSVVLVFEFGFENPDGIKVLLIRKVPDDLKEYFDEHRSESILESGGRWINHQRADVFFPGYEVKWKLIAGKHPYDFGTMGK</sequence>
<gene>
    <name evidence="2" type="ORF">BECKTUN1418D_GA0071000_10944</name>
</gene>
<proteinExistence type="predicted"/>
<feature type="signal peptide" evidence="1">
    <location>
        <begin position="1"/>
        <end position="26"/>
    </location>
</feature>
<accession>A0A450ZZ32</accession>
<organism evidence="2">
    <name type="scientific">Candidatus Kentrum sp. TUN</name>
    <dbReference type="NCBI Taxonomy" id="2126343"/>
    <lineage>
        <taxon>Bacteria</taxon>
        <taxon>Pseudomonadati</taxon>
        <taxon>Pseudomonadota</taxon>
        <taxon>Gammaproteobacteria</taxon>
        <taxon>Candidatus Kentrum</taxon>
    </lineage>
</organism>
<evidence type="ECO:0000313" key="2">
    <source>
        <dbReference type="EMBL" id="VFK59023.1"/>
    </source>
</evidence>
<dbReference type="EMBL" id="CAADFX010000094">
    <property type="protein sequence ID" value="VFK59023.1"/>
    <property type="molecule type" value="Genomic_DNA"/>
</dbReference>
<reference evidence="2" key="1">
    <citation type="submission" date="2019-02" db="EMBL/GenBank/DDBJ databases">
        <authorList>
            <person name="Gruber-Vodicka R. H."/>
            <person name="Seah K. B. B."/>
        </authorList>
    </citation>
    <scope>NUCLEOTIDE SEQUENCE</scope>
    <source>
        <strain evidence="2">BECK_BY1</strain>
    </source>
</reference>
<protein>
    <submittedName>
        <fullName evidence="2">Uncharacterized protein</fullName>
    </submittedName>
</protein>
<name>A0A450ZZ32_9GAMM</name>
<keyword evidence="1" id="KW-0732">Signal</keyword>
<feature type="chain" id="PRO_5019392711" evidence="1">
    <location>
        <begin position="27"/>
        <end position="189"/>
    </location>
</feature>